<comment type="caution">
    <text evidence="13">The sequence shown here is derived from an EMBL/GenBank/DDBJ whole genome shotgun (WGS) entry which is preliminary data.</text>
</comment>
<keyword evidence="3" id="KW-0963">Cytoplasm</keyword>
<evidence type="ECO:0000256" key="6">
    <source>
        <dbReference type="ARBA" id="ARBA00022825"/>
    </source>
</evidence>
<evidence type="ECO:0000313" key="14">
    <source>
        <dbReference type="Proteomes" id="UP001286313"/>
    </source>
</evidence>
<dbReference type="Proteomes" id="UP001286313">
    <property type="component" value="Unassembled WGS sequence"/>
</dbReference>
<dbReference type="GO" id="GO:0005737">
    <property type="term" value="C:cytoplasm"/>
    <property type="evidence" value="ECO:0007669"/>
    <property type="project" value="UniProtKB-SubCell"/>
</dbReference>
<evidence type="ECO:0000256" key="4">
    <source>
        <dbReference type="ARBA" id="ARBA00022670"/>
    </source>
</evidence>
<evidence type="ECO:0000256" key="2">
    <source>
        <dbReference type="ARBA" id="ARBA00006534"/>
    </source>
</evidence>
<feature type="region of interest" description="Disordered" evidence="12">
    <location>
        <begin position="298"/>
        <end position="369"/>
    </location>
</feature>
<dbReference type="GO" id="GO:0008236">
    <property type="term" value="F:serine-type peptidase activity"/>
    <property type="evidence" value="ECO:0007669"/>
    <property type="project" value="UniProtKB-KW"/>
</dbReference>
<comment type="catalytic activity">
    <reaction evidence="8">
        <text>Dipeptidase E catalyzes the hydrolysis of dipeptides Asp-|-Xaa. It does not act on peptides with N-terminal Glu, Asn or Gln, nor does it cleave isoaspartyl peptides.</text>
        <dbReference type="EC" id="3.4.13.21"/>
    </reaction>
</comment>
<evidence type="ECO:0000256" key="11">
    <source>
        <dbReference type="ARBA" id="ARBA00075877"/>
    </source>
</evidence>
<dbReference type="InterPro" id="IPR005320">
    <property type="entry name" value="Peptidase_S51"/>
</dbReference>
<keyword evidence="7" id="KW-0224">Dipeptidase</keyword>
<comment type="function">
    <text evidence="9">Hydrolyzes dipeptides containing N-terminal aspartate residues.</text>
</comment>
<keyword evidence="4" id="KW-0645">Protease</keyword>
<evidence type="ECO:0000256" key="12">
    <source>
        <dbReference type="SAM" id="MobiDB-lite"/>
    </source>
</evidence>
<dbReference type="Gene3D" id="3.40.50.880">
    <property type="match status" value="1"/>
</dbReference>
<dbReference type="EMBL" id="JAWQEG010001761">
    <property type="protein sequence ID" value="KAK3876884.1"/>
    <property type="molecule type" value="Genomic_DNA"/>
</dbReference>
<dbReference type="PANTHER" id="PTHR20842">
    <property type="entry name" value="PROTEASE S51 ALPHA-ASPARTYL DIPEPTIDASE"/>
    <property type="match status" value="1"/>
</dbReference>
<feature type="compositionally biased region" description="Low complexity" evidence="12">
    <location>
        <begin position="325"/>
        <end position="352"/>
    </location>
</feature>
<dbReference type="CDD" id="cd03146">
    <property type="entry name" value="GAT1_Peptidase_E"/>
    <property type="match status" value="1"/>
</dbReference>
<dbReference type="InterPro" id="IPR029062">
    <property type="entry name" value="Class_I_gatase-like"/>
</dbReference>
<feature type="compositionally biased region" description="Basic and acidic residues" evidence="12">
    <location>
        <begin position="298"/>
        <end position="316"/>
    </location>
</feature>
<evidence type="ECO:0000256" key="8">
    <source>
        <dbReference type="ARBA" id="ARBA00050239"/>
    </source>
</evidence>
<evidence type="ECO:0000256" key="3">
    <source>
        <dbReference type="ARBA" id="ARBA00022490"/>
    </source>
</evidence>
<dbReference type="FunFam" id="3.40.50.880:FF:000007">
    <property type="entry name" value="Peptidase E"/>
    <property type="match status" value="1"/>
</dbReference>
<keyword evidence="14" id="KW-1185">Reference proteome</keyword>
<dbReference type="Pfam" id="PF03575">
    <property type="entry name" value="Peptidase_S51"/>
    <property type="match status" value="1"/>
</dbReference>
<dbReference type="NCBIfam" id="NF003642">
    <property type="entry name" value="PRK05282.1"/>
    <property type="match status" value="1"/>
</dbReference>
<accession>A0AAE1FML1</accession>
<evidence type="ECO:0000313" key="13">
    <source>
        <dbReference type="EMBL" id="KAK3876884.1"/>
    </source>
</evidence>
<proteinExistence type="inferred from homology"/>
<dbReference type="GO" id="GO:0006508">
    <property type="term" value="P:proteolysis"/>
    <property type="evidence" value="ECO:0007669"/>
    <property type="project" value="UniProtKB-KW"/>
</dbReference>
<dbReference type="AlphaFoldDB" id="A0AAE1FML1"/>
<evidence type="ECO:0000256" key="10">
    <source>
        <dbReference type="ARBA" id="ARBA00066675"/>
    </source>
</evidence>
<keyword evidence="5" id="KW-0378">Hydrolase</keyword>
<evidence type="ECO:0000256" key="1">
    <source>
        <dbReference type="ARBA" id="ARBA00004496"/>
    </source>
</evidence>
<sequence length="409" mass="46573">MGKISSCVVENYNVYYYNVSLLRTEALNGFNPEKPSYVIRKFAWWPTVVNPRKLKMSRRNLLLLSNSTIHGSGYLEWAAHEIKDFLTSKNVKTVLFVPYALRDMDNYTETARKKFTSWGYELSSIHQASDPVVAVEGAEAIFIGGGNSFQLLKALYDNKLIQPIRKRVLQDGMPYIGSSAGSNVATVSINTTNDMPIVYPPSFSALNLLPFNINPHYIDADPNSKHMGETREERIRQYHEIPGTPPVLGLREGGLVKVEDNSAKILGKHPARIFFPGQQPVEHPLAYTFMVLDRQQADERRRREEEQRRQERRENNQRLYDILQALTATTPGSPPSTNTPSSSTATLSSSTPQHKPHIQAPTPPSLKPDVSFQTFREWRRNFHHYCVMVDFSILSHDKQLIQLRMCLTL</sequence>
<evidence type="ECO:0000256" key="5">
    <source>
        <dbReference type="ARBA" id="ARBA00022801"/>
    </source>
</evidence>
<dbReference type="GO" id="GO:0016805">
    <property type="term" value="F:dipeptidase activity"/>
    <property type="evidence" value="ECO:0007669"/>
    <property type="project" value="UniProtKB-KW"/>
</dbReference>
<dbReference type="SUPFAM" id="SSF52317">
    <property type="entry name" value="Class I glutamine amidotransferase-like"/>
    <property type="match status" value="1"/>
</dbReference>
<evidence type="ECO:0000256" key="7">
    <source>
        <dbReference type="ARBA" id="ARBA00022997"/>
    </source>
</evidence>
<dbReference type="EC" id="3.4.13.21" evidence="10"/>
<dbReference type="PANTHER" id="PTHR20842:SF0">
    <property type="entry name" value="ALPHA-ASPARTYL DIPEPTIDASE"/>
    <property type="match status" value="1"/>
</dbReference>
<gene>
    <name evidence="13" type="ORF">Pcinc_018366</name>
</gene>
<name>A0AAE1FML1_PETCI</name>
<organism evidence="13 14">
    <name type="scientific">Petrolisthes cinctipes</name>
    <name type="common">Flat porcelain crab</name>
    <dbReference type="NCBI Taxonomy" id="88211"/>
    <lineage>
        <taxon>Eukaryota</taxon>
        <taxon>Metazoa</taxon>
        <taxon>Ecdysozoa</taxon>
        <taxon>Arthropoda</taxon>
        <taxon>Crustacea</taxon>
        <taxon>Multicrustacea</taxon>
        <taxon>Malacostraca</taxon>
        <taxon>Eumalacostraca</taxon>
        <taxon>Eucarida</taxon>
        <taxon>Decapoda</taxon>
        <taxon>Pleocyemata</taxon>
        <taxon>Anomura</taxon>
        <taxon>Galatheoidea</taxon>
        <taxon>Porcellanidae</taxon>
        <taxon>Petrolisthes</taxon>
    </lineage>
</organism>
<evidence type="ECO:0000256" key="9">
    <source>
        <dbReference type="ARBA" id="ARBA00058347"/>
    </source>
</evidence>
<reference evidence="13" key="1">
    <citation type="submission" date="2023-10" db="EMBL/GenBank/DDBJ databases">
        <title>Genome assemblies of two species of porcelain crab, Petrolisthes cinctipes and Petrolisthes manimaculis (Anomura: Porcellanidae).</title>
        <authorList>
            <person name="Angst P."/>
        </authorList>
    </citation>
    <scope>NUCLEOTIDE SEQUENCE</scope>
    <source>
        <strain evidence="13">PB745_01</strain>
        <tissue evidence="13">Gill</tissue>
    </source>
</reference>
<protein>
    <recommendedName>
        <fullName evidence="10">dipeptidase E</fullName>
        <ecNumber evidence="10">3.4.13.21</ecNumber>
    </recommendedName>
    <alternativeName>
        <fullName evidence="11">Asp-specific dipeptidase</fullName>
    </alternativeName>
</protein>
<keyword evidence="6" id="KW-0720">Serine protease</keyword>
<comment type="similarity">
    <text evidence="2">Belongs to the peptidase S51 family.</text>
</comment>
<comment type="subcellular location">
    <subcellularLocation>
        <location evidence="1">Cytoplasm</location>
    </subcellularLocation>
</comment>